<dbReference type="Pfam" id="PF07883">
    <property type="entry name" value="Cupin_2"/>
    <property type="match status" value="1"/>
</dbReference>
<dbReference type="InterPro" id="IPR011051">
    <property type="entry name" value="RmlC_Cupin_sf"/>
</dbReference>
<dbReference type="GO" id="GO:0043565">
    <property type="term" value="F:sequence-specific DNA binding"/>
    <property type="evidence" value="ECO:0007669"/>
    <property type="project" value="InterPro"/>
</dbReference>
<accession>A0A9D2D0S8</accession>
<dbReference type="PROSITE" id="PS01124">
    <property type="entry name" value="HTH_ARAC_FAMILY_2"/>
    <property type="match status" value="1"/>
</dbReference>
<gene>
    <name evidence="5" type="ORF">IAA08_00880</name>
</gene>
<proteinExistence type="predicted"/>
<keyword evidence="2" id="KW-0238">DNA-binding</keyword>
<evidence type="ECO:0000256" key="3">
    <source>
        <dbReference type="ARBA" id="ARBA00023163"/>
    </source>
</evidence>
<organism evidence="5 6">
    <name type="scientific">Candidatus Eubacterium avistercoris</name>
    <dbReference type="NCBI Taxonomy" id="2838567"/>
    <lineage>
        <taxon>Bacteria</taxon>
        <taxon>Bacillati</taxon>
        <taxon>Bacillota</taxon>
        <taxon>Clostridia</taxon>
        <taxon>Eubacteriales</taxon>
        <taxon>Eubacteriaceae</taxon>
        <taxon>Eubacterium</taxon>
    </lineage>
</organism>
<dbReference type="EMBL" id="DXCH01000026">
    <property type="protein sequence ID" value="HIZ06472.1"/>
    <property type="molecule type" value="Genomic_DNA"/>
</dbReference>
<dbReference type="SUPFAM" id="SSF51182">
    <property type="entry name" value="RmlC-like cupins"/>
    <property type="match status" value="1"/>
</dbReference>
<dbReference type="Proteomes" id="UP000824024">
    <property type="component" value="Unassembled WGS sequence"/>
</dbReference>
<sequence length="297" mass="34640">MNSYTNDSFYENISHQTDAAPYSVHYTEAAVDHEPVLYLHWHHEMEFLVLVQGEITVHMEDRSYVLQAGDGIFIPPGLLHYANSRSEIPPAFYAFVLSPMFLFSESETYSYNTYVLPVLHNNLAFATVLTEGIDWQKEILTYLNQIIQNQEAGELYMRGTSLLIWDKLFHHHISKIGGKKAFYVNADQLSDSLVYIHKNYHQNITLEELAEYAHLSEGQFCRSFKELTGMTPFRYLIRYRILQSCNQLLLTDKKVTEIALSCGFNNISYYNRAFFKIMRMTPTEYRKTTEKNSTFII</sequence>
<comment type="caution">
    <text evidence="5">The sequence shown here is derived from an EMBL/GenBank/DDBJ whole genome shotgun (WGS) entry which is preliminary data.</text>
</comment>
<evidence type="ECO:0000313" key="6">
    <source>
        <dbReference type="Proteomes" id="UP000824024"/>
    </source>
</evidence>
<dbReference type="SMART" id="SM00342">
    <property type="entry name" value="HTH_ARAC"/>
    <property type="match status" value="1"/>
</dbReference>
<dbReference type="InterPro" id="IPR018060">
    <property type="entry name" value="HTH_AraC"/>
</dbReference>
<evidence type="ECO:0000256" key="1">
    <source>
        <dbReference type="ARBA" id="ARBA00023015"/>
    </source>
</evidence>
<dbReference type="InterPro" id="IPR009057">
    <property type="entry name" value="Homeodomain-like_sf"/>
</dbReference>
<dbReference type="Gene3D" id="1.10.10.60">
    <property type="entry name" value="Homeodomain-like"/>
    <property type="match status" value="2"/>
</dbReference>
<keyword evidence="3" id="KW-0804">Transcription</keyword>
<dbReference type="Gene3D" id="2.60.120.10">
    <property type="entry name" value="Jelly Rolls"/>
    <property type="match status" value="1"/>
</dbReference>
<name>A0A9D2D0S8_9FIRM</name>
<evidence type="ECO:0000259" key="4">
    <source>
        <dbReference type="PROSITE" id="PS01124"/>
    </source>
</evidence>
<feature type="domain" description="HTH araC/xylS-type" evidence="4">
    <location>
        <begin position="190"/>
        <end position="288"/>
    </location>
</feature>
<dbReference type="InterPro" id="IPR013096">
    <property type="entry name" value="Cupin_2"/>
</dbReference>
<reference evidence="5" key="2">
    <citation type="submission" date="2021-04" db="EMBL/GenBank/DDBJ databases">
        <authorList>
            <person name="Gilroy R."/>
        </authorList>
    </citation>
    <scope>NUCLEOTIDE SEQUENCE</scope>
    <source>
        <strain evidence="5">CHK192-9172</strain>
    </source>
</reference>
<protein>
    <submittedName>
        <fullName evidence="5">AraC family transcriptional regulator</fullName>
    </submittedName>
</protein>
<dbReference type="PANTHER" id="PTHR43280">
    <property type="entry name" value="ARAC-FAMILY TRANSCRIPTIONAL REGULATOR"/>
    <property type="match status" value="1"/>
</dbReference>
<evidence type="ECO:0000256" key="2">
    <source>
        <dbReference type="ARBA" id="ARBA00023125"/>
    </source>
</evidence>
<dbReference type="AlphaFoldDB" id="A0A9D2D0S8"/>
<keyword evidence="1" id="KW-0805">Transcription regulation</keyword>
<dbReference type="SUPFAM" id="SSF46689">
    <property type="entry name" value="Homeodomain-like"/>
    <property type="match status" value="2"/>
</dbReference>
<evidence type="ECO:0000313" key="5">
    <source>
        <dbReference type="EMBL" id="HIZ06472.1"/>
    </source>
</evidence>
<dbReference type="Pfam" id="PF12833">
    <property type="entry name" value="HTH_18"/>
    <property type="match status" value="1"/>
</dbReference>
<reference evidence="5" key="1">
    <citation type="journal article" date="2021" name="PeerJ">
        <title>Extensive microbial diversity within the chicken gut microbiome revealed by metagenomics and culture.</title>
        <authorList>
            <person name="Gilroy R."/>
            <person name="Ravi A."/>
            <person name="Getino M."/>
            <person name="Pursley I."/>
            <person name="Horton D.L."/>
            <person name="Alikhan N.F."/>
            <person name="Baker D."/>
            <person name="Gharbi K."/>
            <person name="Hall N."/>
            <person name="Watson M."/>
            <person name="Adriaenssens E.M."/>
            <person name="Foster-Nyarko E."/>
            <person name="Jarju S."/>
            <person name="Secka A."/>
            <person name="Antonio M."/>
            <person name="Oren A."/>
            <person name="Chaudhuri R.R."/>
            <person name="La Ragione R."/>
            <person name="Hildebrand F."/>
            <person name="Pallen M.J."/>
        </authorList>
    </citation>
    <scope>NUCLEOTIDE SEQUENCE</scope>
    <source>
        <strain evidence="5">CHK192-9172</strain>
    </source>
</reference>
<dbReference type="GO" id="GO:0003700">
    <property type="term" value="F:DNA-binding transcription factor activity"/>
    <property type="evidence" value="ECO:0007669"/>
    <property type="project" value="InterPro"/>
</dbReference>
<dbReference type="PANTHER" id="PTHR43280:SF28">
    <property type="entry name" value="HTH-TYPE TRANSCRIPTIONAL ACTIVATOR RHAS"/>
    <property type="match status" value="1"/>
</dbReference>
<dbReference type="InterPro" id="IPR014710">
    <property type="entry name" value="RmlC-like_jellyroll"/>
</dbReference>